<reference evidence="1" key="1">
    <citation type="submission" date="2022-12" db="EMBL/GenBank/DDBJ databases">
        <authorList>
            <person name="Petersen C."/>
        </authorList>
    </citation>
    <scope>NUCLEOTIDE SEQUENCE</scope>
    <source>
        <strain evidence="1">IBT 17660</strain>
    </source>
</reference>
<protein>
    <submittedName>
        <fullName evidence="1">Uncharacterized protein</fullName>
    </submittedName>
</protein>
<organism evidence="1 2">
    <name type="scientific">Penicillium desertorum</name>
    <dbReference type="NCBI Taxonomy" id="1303715"/>
    <lineage>
        <taxon>Eukaryota</taxon>
        <taxon>Fungi</taxon>
        <taxon>Dikarya</taxon>
        <taxon>Ascomycota</taxon>
        <taxon>Pezizomycotina</taxon>
        <taxon>Eurotiomycetes</taxon>
        <taxon>Eurotiomycetidae</taxon>
        <taxon>Eurotiales</taxon>
        <taxon>Aspergillaceae</taxon>
        <taxon>Penicillium</taxon>
    </lineage>
</organism>
<proteinExistence type="predicted"/>
<dbReference type="EMBL" id="JAPWDO010000005">
    <property type="protein sequence ID" value="KAJ5470750.1"/>
    <property type="molecule type" value="Genomic_DNA"/>
</dbReference>
<dbReference type="Proteomes" id="UP001147760">
    <property type="component" value="Unassembled WGS sequence"/>
</dbReference>
<name>A0A9X0BKK6_9EURO</name>
<evidence type="ECO:0000313" key="1">
    <source>
        <dbReference type="EMBL" id="KAJ5470750.1"/>
    </source>
</evidence>
<reference evidence="1" key="2">
    <citation type="journal article" date="2023" name="IMA Fungus">
        <title>Comparative genomic study of the Penicillium genus elucidates a diverse pangenome and 15 lateral gene transfer events.</title>
        <authorList>
            <person name="Petersen C."/>
            <person name="Sorensen T."/>
            <person name="Nielsen M.R."/>
            <person name="Sondergaard T.E."/>
            <person name="Sorensen J.L."/>
            <person name="Fitzpatrick D.A."/>
            <person name="Frisvad J.C."/>
            <person name="Nielsen K.L."/>
        </authorList>
    </citation>
    <scope>NUCLEOTIDE SEQUENCE</scope>
    <source>
        <strain evidence="1">IBT 17660</strain>
    </source>
</reference>
<gene>
    <name evidence="1" type="ORF">N7530_008107</name>
</gene>
<comment type="caution">
    <text evidence="1">The sequence shown here is derived from an EMBL/GenBank/DDBJ whole genome shotgun (WGS) entry which is preliminary data.</text>
</comment>
<dbReference type="OrthoDB" id="4369569at2759"/>
<dbReference type="AlphaFoldDB" id="A0A9X0BKK6"/>
<accession>A0A9X0BKK6</accession>
<keyword evidence="2" id="KW-1185">Reference proteome</keyword>
<evidence type="ECO:0000313" key="2">
    <source>
        <dbReference type="Proteomes" id="UP001147760"/>
    </source>
</evidence>
<sequence length="78" mass="8769">MPSKASSIQTLVQGSTTKVGSVRQLESRSCIPYLPLFPLSNHSSPFLKFSHTRGIRSLHIHLKTAVLYSTLRQTRDYP</sequence>